<dbReference type="Gene3D" id="3.90.190.20">
    <property type="entry name" value="Mur ligase, C-terminal domain"/>
    <property type="match status" value="1"/>
</dbReference>
<reference evidence="6" key="1">
    <citation type="journal article" date="2019" name="Int. J. Syst. Evol. Microbiol.">
        <title>The Global Catalogue of Microorganisms (GCM) 10K type strain sequencing project: providing services to taxonomists for standard genome sequencing and annotation.</title>
        <authorList>
            <consortium name="The Broad Institute Genomics Platform"/>
            <consortium name="The Broad Institute Genome Sequencing Center for Infectious Disease"/>
            <person name="Wu L."/>
            <person name="Ma J."/>
        </authorList>
    </citation>
    <scope>NUCLEOTIDE SEQUENCE [LARGE SCALE GENOMIC DNA]</scope>
    <source>
        <strain evidence="6">JCM 11650</strain>
    </source>
</reference>
<feature type="domain" description="Mur ligase C-terminal" evidence="3">
    <location>
        <begin position="225"/>
        <end position="348"/>
    </location>
</feature>
<dbReference type="SUPFAM" id="SSF53623">
    <property type="entry name" value="MurD-like peptide ligases, catalytic domain"/>
    <property type="match status" value="1"/>
</dbReference>
<dbReference type="RefSeq" id="WP_343903248.1">
    <property type="nucleotide sequence ID" value="NZ_BAAAIS010000001.1"/>
</dbReference>
<protein>
    <submittedName>
        <fullName evidence="5">Mur ligase family protein</fullName>
        <ecNumber evidence="5">6.3.2.13</ecNumber>
    </submittedName>
</protein>
<evidence type="ECO:0000259" key="3">
    <source>
        <dbReference type="Pfam" id="PF02875"/>
    </source>
</evidence>
<evidence type="ECO:0000259" key="4">
    <source>
        <dbReference type="Pfam" id="PF08245"/>
    </source>
</evidence>
<keyword evidence="2" id="KW-0132">Cell division</keyword>
<dbReference type="EMBL" id="JBHUFL010000001">
    <property type="protein sequence ID" value="MFD1833488.1"/>
    <property type="molecule type" value="Genomic_DNA"/>
</dbReference>
<keyword evidence="2" id="KW-0133">Cell shape</keyword>
<dbReference type="PANTHER" id="PTHR23135:SF4">
    <property type="entry name" value="UDP-N-ACETYLMURAMOYL-L-ALANYL-D-GLUTAMATE--2,6-DIAMINOPIMELATE LIGASE MURE HOMOLOG, CHLOROPLASTIC"/>
    <property type="match status" value="1"/>
</dbReference>
<organism evidence="5 6">
    <name type="scientific">Brachybacterium rhamnosum</name>
    <dbReference type="NCBI Taxonomy" id="173361"/>
    <lineage>
        <taxon>Bacteria</taxon>
        <taxon>Bacillati</taxon>
        <taxon>Actinomycetota</taxon>
        <taxon>Actinomycetes</taxon>
        <taxon>Micrococcales</taxon>
        <taxon>Dermabacteraceae</taxon>
        <taxon>Brachybacterium</taxon>
    </lineage>
</organism>
<comment type="subcellular location">
    <subcellularLocation>
        <location evidence="2">Cytoplasm</location>
    </subcellularLocation>
</comment>
<evidence type="ECO:0000256" key="2">
    <source>
        <dbReference type="RuleBase" id="RU004135"/>
    </source>
</evidence>
<keyword evidence="6" id="KW-1185">Reference proteome</keyword>
<dbReference type="InterPro" id="IPR013221">
    <property type="entry name" value="Mur_ligase_cen"/>
</dbReference>
<accession>A0ABW4PRW5</accession>
<feature type="domain" description="Mur ligase central" evidence="4">
    <location>
        <begin position="2"/>
        <end position="202"/>
    </location>
</feature>
<keyword evidence="2" id="KW-0131">Cell cycle</keyword>
<dbReference type="Proteomes" id="UP001597280">
    <property type="component" value="Unassembled WGS sequence"/>
</dbReference>
<evidence type="ECO:0000256" key="1">
    <source>
        <dbReference type="ARBA" id="ARBA00005898"/>
    </source>
</evidence>
<dbReference type="InterPro" id="IPR004101">
    <property type="entry name" value="Mur_ligase_C"/>
</dbReference>
<evidence type="ECO:0000313" key="6">
    <source>
        <dbReference type="Proteomes" id="UP001597280"/>
    </source>
</evidence>
<comment type="caution">
    <text evidence="5">The sequence shown here is derived from an EMBL/GenBank/DDBJ whole genome shotgun (WGS) entry which is preliminary data.</text>
</comment>
<comment type="pathway">
    <text evidence="2">Cell wall biogenesis; peptidoglycan biosynthesis.</text>
</comment>
<dbReference type="InterPro" id="IPR005761">
    <property type="entry name" value="UDP-N-AcMur-Glu-dNH2Pim_ligase"/>
</dbReference>
<evidence type="ECO:0000313" key="5">
    <source>
        <dbReference type="EMBL" id="MFD1833488.1"/>
    </source>
</evidence>
<sequence>MTGTNGKTSVASATVQLMRAAGWAAAGVDSLGVAHVNGTREPTRFRKSPDHLPAIIAEESRDGAEAVSLEAFVGILKDGLLDRVTVDVAVSTGIESDHLDTLGSLEAYRAAKLRLFTEHLRPDGLAVVATDSAHGELVAEAVARRGAHLVTVGAGGDVELLEAVEESGALRGRLRIGDGTWEAELPTVHAVAVTNLLLAATAVIALGGDPGAVVEGLARVSPPPGRLEVIGEREGVRAMVDTAHNPGALRAALRSVRERTAGRVLLVVGAGGERDRSKRPEMGAIAAELADLVVLTDDNPRREPPARIRAEVRAGCPDCIEVPFRADAIRAALAMAHPGDTVLVAGKGDETEQLVGTRRLPHDDRALLRAWVDGA</sequence>
<dbReference type="GO" id="GO:0008765">
    <property type="term" value="F:UDP-N-acetylmuramoylalanyl-D-glutamate-2,6-diaminopimelate ligase activity"/>
    <property type="evidence" value="ECO:0007669"/>
    <property type="project" value="UniProtKB-EC"/>
</dbReference>
<dbReference type="EC" id="6.3.2.13" evidence="5"/>
<dbReference type="PANTHER" id="PTHR23135">
    <property type="entry name" value="MUR LIGASE FAMILY MEMBER"/>
    <property type="match status" value="1"/>
</dbReference>
<dbReference type="NCBIfam" id="TIGR01085">
    <property type="entry name" value="murE"/>
    <property type="match status" value="1"/>
</dbReference>
<comment type="similarity">
    <text evidence="1">Belongs to the MurCDEF family. MurE subfamily.</text>
</comment>
<proteinExistence type="inferred from homology"/>
<name>A0ABW4PRW5_9MICO</name>
<gene>
    <name evidence="5" type="ORF">ACFSDA_00245</name>
</gene>
<dbReference type="InterPro" id="IPR036615">
    <property type="entry name" value="Mur_ligase_C_dom_sf"/>
</dbReference>
<keyword evidence="2" id="KW-0961">Cell wall biogenesis/degradation</keyword>
<dbReference type="Gene3D" id="3.40.1190.10">
    <property type="entry name" value="Mur-like, catalytic domain"/>
    <property type="match status" value="1"/>
</dbReference>
<keyword evidence="5" id="KW-0436">Ligase</keyword>
<dbReference type="Pfam" id="PF02875">
    <property type="entry name" value="Mur_ligase_C"/>
    <property type="match status" value="1"/>
</dbReference>
<dbReference type="InterPro" id="IPR036565">
    <property type="entry name" value="Mur-like_cat_sf"/>
</dbReference>
<dbReference type="Pfam" id="PF08245">
    <property type="entry name" value="Mur_ligase_M"/>
    <property type="match status" value="1"/>
</dbReference>
<keyword evidence="2" id="KW-0573">Peptidoglycan synthesis</keyword>
<dbReference type="SUPFAM" id="SSF53244">
    <property type="entry name" value="MurD-like peptide ligases, peptide-binding domain"/>
    <property type="match status" value="1"/>
</dbReference>